<feature type="transmembrane region" description="Helical" evidence="1">
    <location>
        <begin position="71"/>
        <end position="92"/>
    </location>
</feature>
<feature type="domain" description="CAAX prenyl protease 2/Lysostaphin resistance protein A-like" evidence="2">
    <location>
        <begin position="77"/>
        <end position="173"/>
    </location>
</feature>
<keyword evidence="3" id="KW-0378">Hydrolase</keyword>
<evidence type="ECO:0000256" key="1">
    <source>
        <dbReference type="SAM" id="Phobius"/>
    </source>
</evidence>
<evidence type="ECO:0000313" key="4">
    <source>
        <dbReference type="Proteomes" id="UP001281447"/>
    </source>
</evidence>
<dbReference type="Proteomes" id="UP001281447">
    <property type="component" value="Unassembled WGS sequence"/>
</dbReference>
<dbReference type="InterPro" id="IPR003675">
    <property type="entry name" value="Rce1/LyrA-like_dom"/>
</dbReference>
<comment type="caution">
    <text evidence="3">The sequence shown here is derived from an EMBL/GenBank/DDBJ whole genome shotgun (WGS) entry which is preliminary data.</text>
</comment>
<sequence length="181" mass="21042">MAARESELELYRNRRELFSVCNICGMEWEKSRMLRGACRFMETVDTMVRSADRSFFCLQQEVLLFFTEGPLGFQIPLWTTVFFQLIYVAFGEELFWRGFIQSEFGIWIASIGFGFIHFLPGVVWHVMLGADFNMLWGLGQMIFAIAIGFLFGWVRNKTDSVYACVLLHGIYNLSNHLFVPL</sequence>
<evidence type="ECO:0000259" key="2">
    <source>
        <dbReference type="Pfam" id="PF02517"/>
    </source>
</evidence>
<protein>
    <submittedName>
        <fullName evidence="3">CPBP family intramembrane glutamic endopeptidase</fullName>
        <ecNumber evidence="3">3.4.-.-</ecNumber>
    </submittedName>
</protein>
<keyword evidence="1" id="KW-0812">Transmembrane</keyword>
<dbReference type="Pfam" id="PF02517">
    <property type="entry name" value="Rce1-like"/>
    <property type="match status" value="1"/>
</dbReference>
<feature type="transmembrane region" description="Helical" evidence="1">
    <location>
        <begin position="134"/>
        <end position="154"/>
    </location>
</feature>
<dbReference type="EC" id="3.4.-.-" evidence="3"/>
<reference evidence="3 4" key="1">
    <citation type="submission" date="2023-10" db="EMBL/GenBank/DDBJ databases">
        <title>Virgibacillus halophilus 5B73C genome.</title>
        <authorList>
            <person name="Miliotis G."/>
            <person name="Sengupta P."/>
            <person name="Hameed A."/>
            <person name="Chuvochina M."/>
            <person name="Mcdonagh F."/>
            <person name="Simpson A.C."/>
            <person name="Singh N.K."/>
            <person name="Rekha P.D."/>
            <person name="Raman K."/>
            <person name="Hugenholtz P."/>
            <person name="Venkateswaran K."/>
        </authorList>
    </citation>
    <scope>NUCLEOTIDE SEQUENCE [LARGE SCALE GENOMIC DNA]</scope>
    <source>
        <strain evidence="3 4">5B73C</strain>
    </source>
</reference>
<feature type="transmembrane region" description="Helical" evidence="1">
    <location>
        <begin position="104"/>
        <end position="128"/>
    </location>
</feature>
<organism evidence="3 4">
    <name type="scientific">Tigheibacillus halophilus</name>
    <dbReference type="NCBI Taxonomy" id="361280"/>
    <lineage>
        <taxon>Bacteria</taxon>
        <taxon>Bacillati</taxon>
        <taxon>Bacillota</taxon>
        <taxon>Bacilli</taxon>
        <taxon>Bacillales</taxon>
        <taxon>Bacillaceae</taxon>
        <taxon>Tigheibacillus</taxon>
    </lineage>
</organism>
<accession>A0ABU5C5L5</accession>
<evidence type="ECO:0000313" key="3">
    <source>
        <dbReference type="EMBL" id="MDY0394485.1"/>
    </source>
</evidence>
<keyword evidence="1" id="KW-0472">Membrane</keyword>
<dbReference type="EMBL" id="JAWDIP010000003">
    <property type="protein sequence ID" value="MDY0394485.1"/>
    <property type="molecule type" value="Genomic_DNA"/>
</dbReference>
<name>A0ABU5C5L5_9BACI</name>
<proteinExistence type="predicted"/>
<gene>
    <name evidence="3" type="ORF">RWE15_08545</name>
</gene>
<keyword evidence="4" id="KW-1185">Reference proteome</keyword>
<dbReference type="GO" id="GO:0016787">
    <property type="term" value="F:hydrolase activity"/>
    <property type="evidence" value="ECO:0007669"/>
    <property type="project" value="UniProtKB-KW"/>
</dbReference>
<keyword evidence="1" id="KW-1133">Transmembrane helix</keyword>